<dbReference type="Pfam" id="PF12671">
    <property type="entry name" value="Amidase_6"/>
    <property type="match status" value="1"/>
</dbReference>
<dbReference type="InterPro" id="IPR024301">
    <property type="entry name" value="Amidase_6"/>
</dbReference>
<gene>
    <name evidence="3" type="ORF">OWO01_02545</name>
</gene>
<dbReference type="PANTHER" id="PTHR40032:SF1">
    <property type="entry name" value="EXPORTED PROTEIN"/>
    <property type="match status" value="1"/>
</dbReference>
<evidence type="ECO:0000259" key="2">
    <source>
        <dbReference type="Pfam" id="PF12671"/>
    </source>
</evidence>
<comment type="caution">
    <text evidence="3">The sequence shown here is derived from an EMBL/GenBank/DDBJ whole genome shotgun (WGS) entry which is preliminary data.</text>
</comment>
<keyword evidence="4" id="KW-1185">Reference proteome</keyword>
<protein>
    <submittedName>
        <fullName evidence="3">Amidase domain-containing protein</fullName>
    </submittedName>
</protein>
<dbReference type="AlphaFoldDB" id="A0A9J6R8Y2"/>
<dbReference type="Proteomes" id="UP001084197">
    <property type="component" value="Unassembled WGS sequence"/>
</dbReference>
<evidence type="ECO:0000256" key="1">
    <source>
        <dbReference type="SAM" id="MobiDB-lite"/>
    </source>
</evidence>
<name>A0A9J6R8Y2_9BACI</name>
<feature type="region of interest" description="Disordered" evidence="1">
    <location>
        <begin position="13"/>
        <end position="37"/>
    </location>
</feature>
<dbReference type="PANTHER" id="PTHR40032">
    <property type="entry name" value="EXPORTED PROTEIN-RELATED"/>
    <property type="match status" value="1"/>
</dbReference>
<feature type="domain" description="Putative amidase" evidence="2">
    <location>
        <begin position="130"/>
        <end position="275"/>
    </location>
</feature>
<dbReference type="EMBL" id="JAPRAT010000003">
    <property type="protein sequence ID" value="MCZ0702088.1"/>
    <property type="molecule type" value="Genomic_DNA"/>
</dbReference>
<sequence>MMNTLAQFWEEKLTNHRSNQDAESWPQKKKQFHEQRGNKVVRMTGVGKTISQREINKQETEVEYVLGVSFLVKQEDHFYQEEDERLHQAVFYKGKLIKDKEKPIPKEEMREQKTSNIIELTPVTEDVRFEYDRRESVRYAERWWNDVNPAYRHFENDNCTNFVSQCLRAGGAPMRGHPNRATGWWYQDDDWSFSWSVAHSMRWYLSGSTKGLRGVELESPKELLAGDVICYDFEGDGRWDHTAIVVEKDRNHMPLVNAHTNNSRHRYWDYQDSLAWTPECQYKFFRISSSML</sequence>
<evidence type="ECO:0000313" key="4">
    <source>
        <dbReference type="Proteomes" id="UP001084197"/>
    </source>
</evidence>
<proteinExistence type="predicted"/>
<evidence type="ECO:0000313" key="3">
    <source>
        <dbReference type="EMBL" id="MCZ0702088.1"/>
    </source>
</evidence>
<organism evidence="3 4">
    <name type="scientific">Natronobacillus azotifigens</name>
    <dbReference type="NCBI Taxonomy" id="472978"/>
    <lineage>
        <taxon>Bacteria</taxon>
        <taxon>Bacillati</taxon>
        <taxon>Bacillota</taxon>
        <taxon>Bacilli</taxon>
        <taxon>Bacillales</taxon>
        <taxon>Bacillaceae</taxon>
        <taxon>Natronobacillus</taxon>
    </lineage>
</organism>
<reference evidence="3" key="1">
    <citation type="submission" date="2022-11" db="EMBL/GenBank/DDBJ databases">
        <title>WGS of Natronobacillus azotifigens 24KS-1, an anaerobic diazotrophic haloalkaliphile from soda-rich habitats.</title>
        <authorList>
            <person name="Sorokin D.Y."/>
            <person name="Merkel A.Y."/>
        </authorList>
    </citation>
    <scope>NUCLEOTIDE SEQUENCE</scope>
    <source>
        <strain evidence="3">24KS-1</strain>
    </source>
</reference>
<accession>A0A9J6R8Y2</accession>